<dbReference type="EMBL" id="JANPWB010000007">
    <property type="protein sequence ID" value="KAJ1169411.1"/>
    <property type="molecule type" value="Genomic_DNA"/>
</dbReference>
<proteinExistence type="predicted"/>
<comment type="caution">
    <text evidence="2">The sequence shown here is derived from an EMBL/GenBank/DDBJ whole genome shotgun (WGS) entry which is preliminary data.</text>
</comment>
<organism evidence="2 3">
    <name type="scientific">Pleurodeles waltl</name>
    <name type="common">Iberian ribbed newt</name>
    <dbReference type="NCBI Taxonomy" id="8319"/>
    <lineage>
        <taxon>Eukaryota</taxon>
        <taxon>Metazoa</taxon>
        <taxon>Chordata</taxon>
        <taxon>Craniata</taxon>
        <taxon>Vertebrata</taxon>
        <taxon>Euteleostomi</taxon>
        <taxon>Amphibia</taxon>
        <taxon>Batrachia</taxon>
        <taxon>Caudata</taxon>
        <taxon>Salamandroidea</taxon>
        <taxon>Salamandridae</taxon>
        <taxon>Pleurodelinae</taxon>
        <taxon>Pleurodeles</taxon>
    </lineage>
</organism>
<gene>
    <name evidence="2" type="ORF">NDU88_001304</name>
</gene>
<evidence type="ECO:0000256" key="1">
    <source>
        <dbReference type="SAM" id="MobiDB-lite"/>
    </source>
</evidence>
<sequence>MQFQTSPDSLKTRNPSTGERPRCRGYDILRKQQSGRREISTWRARPPESKMATMTADRPARRDAEEKARSDSESRESSR</sequence>
<dbReference type="AlphaFoldDB" id="A0AAV7SZ77"/>
<feature type="compositionally biased region" description="Basic and acidic residues" evidence="1">
    <location>
        <begin position="19"/>
        <end position="48"/>
    </location>
</feature>
<keyword evidence="3" id="KW-1185">Reference proteome</keyword>
<protein>
    <submittedName>
        <fullName evidence="2">Uncharacterized protein</fullName>
    </submittedName>
</protein>
<reference evidence="2" key="1">
    <citation type="journal article" date="2022" name="bioRxiv">
        <title>Sequencing and chromosome-scale assembly of the giantPleurodeles waltlgenome.</title>
        <authorList>
            <person name="Brown T."/>
            <person name="Elewa A."/>
            <person name="Iarovenko S."/>
            <person name="Subramanian E."/>
            <person name="Araus A.J."/>
            <person name="Petzold A."/>
            <person name="Susuki M."/>
            <person name="Suzuki K.-i.T."/>
            <person name="Hayashi T."/>
            <person name="Toyoda A."/>
            <person name="Oliveira C."/>
            <person name="Osipova E."/>
            <person name="Leigh N.D."/>
            <person name="Simon A."/>
            <person name="Yun M.H."/>
        </authorList>
    </citation>
    <scope>NUCLEOTIDE SEQUENCE</scope>
    <source>
        <strain evidence="2">20211129_DDA</strain>
        <tissue evidence="2">Liver</tissue>
    </source>
</reference>
<dbReference type="Proteomes" id="UP001066276">
    <property type="component" value="Chromosome 4_1"/>
</dbReference>
<evidence type="ECO:0000313" key="2">
    <source>
        <dbReference type="EMBL" id="KAJ1169411.1"/>
    </source>
</evidence>
<name>A0AAV7SZ77_PLEWA</name>
<accession>A0AAV7SZ77</accession>
<evidence type="ECO:0000313" key="3">
    <source>
        <dbReference type="Proteomes" id="UP001066276"/>
    </source>
</evidence>
<feature type="compositionally biased region" description="Polar residues" evidence="1">
    <location>
        <begin position="1"/>
        <end position="17"/>
    </location>
</feature>
<feature type="compositionally biased region" description="Basic and acidic residues" evidence="1">
    <location>
        <begin position="58"/>
        <end position="79"/>
    </location>
</feature>
<feature type="region of interest" description="Disordered" evidence="1">
    <location>
        <begin position="1"/>
        <end position="79"/>
    </location>
</feature>